<dbReference type="PANTHER" id="PTHR43685">
    <property type="entry name" value="GLYCOSYLTRANSFERASE"/>
    <property type="match status" value="1"/>
</dbReference>
<proteinExistence type="predicted"/>
<dbReference type="CDD" id="cd00761">
    <property type="entry name" value="Glyco_tranf_GTA_type"/>
    <property type="match status" value="1"/>
</dbReference>
<dbReference type="Proteomes" id="UP001144347">
    <property type="component" value="Unassembled WGS sequence"/>
</dbReference>
<keyword evidence="3" id="KW-1185">Reference proteome</keyword>
<dbReference type="InterPro" id="IPR029044">
    <property type="entry name" value="Nucleotide-diphossugar_trans"/>
</dbReference>
<dbReference type="Gene3D" id="3.90.550.10">
    <property type="entry name" value="Spore Coat Polysaccharide Biosynthesis Protein SpsA, Chain A"/>
    <property type="match status" value="1"/>
</dbReference>
<name>A0ABT4L9X1_9SPHI</name>
<evidence type="ECO:0000313" key="2">
    <source>
        <dbReference type="EMBL" id="MCZ4244701.1"/>
    </source>
</evidence>
<dbReference type="EMBL" id="JAPWGM010000003">
    <property type="protein sequence ID" value="MCZ4244701.1"/>
    <property type="molecule type" value="Genomic_DNA"/>
</dbReference>
<dbReference type="RefSeq" id="WP_269427754.1">
    <property type="nucleotide sequence ID" value="NZ_JAPWGM010000003.1"/>
</dbReference>
<dbReference type="PANTHER" id="PTHR43685:SF2">
    <property type="entry name" value="GLYCOSYLTRANSFERASE 2-LIKE DOMAIN-CONTAINING PROTEIN"/>
    <property type="match status" value="1"/>
</dbReference>
<sequence>MEVSIIIIHYKRIQKLYQQLNEYNNWQNLNSGYEFIVVDNNSLITTQKDKIIKDFPWLKLIFLNSNNGPSEARNIGLKKSLGTFIQFIDDDDLITYEKIKAQEQFLINNPKVDVVIGKTQKGTWTENELPKEDVSKITFPDFDEINYCSQLLKTNGFFQIGSALFRKDSLIAVNGFDEDRWLIEDVNLYLKLFKNKARFKVDKNSPFGLFWRSNEVDSLSKNNQVLFLEGCLLNYIFCVEKSMLKSPEDHIVIYSGIYNILKQGVSLHKKINDSALAILNQLSPTKRLKYLPREALLGFFLGFSNLFKLAYTYRQIKNALNKGGYPISNT</sequence>
<gene>
    <name evidence="2" type="ORF">O0955_11880</name>
</gene>
<dbReference type="InterPro" id="IPR050834">
    <property type="entry name" value="Glycosyltransf_2"/>
</dbReference>
<reference evidence="2" key="1">
    <citation type="submission" date="2022-12" db="EMBL/GenBank/DDBJ databases">
        <title>Genome sequence of HCMS5-2.</title>
        <authorList>
            <person name="Woo H."/>
        </authorList>
    </citation>
    <scope>NUCLEOTIDE SEQUENCE</scope>
    <source>
        <strain evidence="2">HCMS5-2</strain>
    </source>
</reference>
<dbReference type="InterPro" id="IPR001173">
    <property type="entry name" value="Glyco_trans_2-like"/>
</dbReference>
<evidence type="ECO:0000259" key="1">
    <source>
        <dbReference type="Pfam" id="PF00535"/>
    </source>
</evidence>
<accession>A0ABT4L9X1</accession>
<dbReference type="SUPFAM" id="SSF53448">
    <property type="entry name" value="Nucleotide-diphospho-sugar transferases"/>
    <property type="match status" value="1"/>
</dbReference>
<organism evidence="2 3">
    <name type="scientific">Pedobacter punctiformis</name>
    <dbReference type="NCBI Taxonomy" id="3004097"/>
    <lineage>
        <taxon>Bacteria</taxon>
        <taxon>Pseudomonadati</taxon>
        <taxon>Bacteroidota</taxon>
        <taxon>Sphingobacteriia</taxon>
        <taxon>Sphingobacteriales</taxon>
        <taxon>Sphingobacteriaceae</taxon>
        <taxon>Pedobacter</taxon>
    </lineage>
</organism>
<protein>
    <submittedName>
        <fullName evidence="2">Glycosyltransferase family 2 protein</fullName>
    </submittedName>
</protein>
<feature type="domain" description="Glycosyltransferase 2-like" evidence="1">
    <location>
        <begin position="4"/>
        <end position="170"/>
    </location>
</feature>
<comment type="caution">
    <text evidence="2">The sequence shown here is derived from an EMBL/GenBank/DDBJ whole genome shotgun (WGS) entry which is preliminary data.</text>
</comment>
<dbReference type="Pfam" id="PF00535">
    <property type="entry name" value="Glycos_transf_2"/>
    <property type="match status" value="1"/>
</dbReference>
<evidence type="ECO:0000313" key="3">
    <source>
        <dbReference type="Proteomes" id="UP001144347"/>
    </source>
</evidence>